<keyword evidence="8 11" id="KW-1133">Transmembrane helix</keyword>
<comment type="caution">
    <text evidence="14">The sequence shown here is derived from an EMBL/GenBank/DDBJ whole genome shotgun (WGS) entry which is preliminary data.</text>
</comment>
<dbReference type="InterPro" id="IPR036097">
    <property type="entry name" value="HisK_dim/P_sf"/>
</dbReference>
<dbReference type="PANTHER" id="PTHR45436">
    <property type="entry name" value="SENSOR HISTIDINE KINASE YKOH"/>
    <property type="match status" value="1"/>
</dbReference>
<evidence type="ECO:0000256" key="5">
    <source>
        <dbReference type="ARBA" id="ARBA00022679"/>
    </source>
</evidence>
<evidence type="ECO:0000256" key="7">
    <source>
        <dbReference type="ARBA" id="ARBA00022777"/>
    </source>
</evidence>
<reference evidence="15" key="1">
    <citation type="journal article" date="2019" name="Int. J. Syst. Evol. Microbiol.">
        <title>The Global Catalogue of Microorganisms (GCM) 10K type strain sequencing project: providing services to taxonomists for standard genome sequencing and annotation.</title>
        <authorList>
            <consortium name="The Broad Institute Genomics Platform"/>
            <consortium name="The Broad Institute Genome Sequencing Center for Infectious Disease"/>
            <person name="Wu L."/>
            <person name="Ma J."/>
        </authorList>
    </citation>
    <scope>NUCLEOTIDE SEQUENCE [LARGE SCALE GENOMIC DNA]</scope>
    <source>
        <strain evidence="15">JCM 18956</strain>
    </source>
</reference>
<evidence type="ECO:0000256" key="2">
    <source>
        <dbReference type="ARBA" id="ARBA00004236"/>
    </source>
</evidence>
<keyword evidence="6 11" id="KW-0812">Transmembrane</keyword>
<dbReference type="PROSITE" id="PS50885">
    <property type="entry name" value="HAMP"/>
    <property type="match status" value="1"/>
</dbReference>
<evidence type="ECO:0000256" key="9">
    <source>
        <dbReference type="ARBA" id="ARBA00023012"/>
    </source>
</evidence>
<gene>
    <name evidence="14" type="ORF">GCM10025780_23520</name>
</gene>
<dbReference type="InterPro" id="IPR050428">
    <property type="entry name" value="TCS_sensor_his_kinase"/>
</dbReference>
<dbReference type="InterPro" id="IPR003594">
    <property type="entry name" value="HATPase_dom"/>
</dbReference>
<dbReference type="InterPro" id="IPR004358">
    <property type="entry name" value="Sig_transdc_His_kin-like_C"/>
</dbReference>
<dbReference type="SUPFAM" id="SSF158472">
    <property type="entry name" value="HAMP domain-like"/>
    <property type="match status" value="1"/>
</dbReference>
<dbReference type="GO" id="GO:0016301">
    <property type="term" value="F:kinase activity"/>
    <property type="evidence" value="ECO:0007669"/>
    <property type="project" value="UniProtKB-KW"/>
</dbReference>
<organism evidence="14 15">
    <name type="scientific">Frondihabitans cladoniiphilus</name>
    <dbReference type="NCBI Taxonomy" id="715785"/>
    <lineage>
        <taxon>Bacteria</taxon>
        <taxon>Bacillati</taxon>
        <taxon>Actinomycetota</taxon>
        <taxon>Actinomycetes</taxon>
        <taxon>Micrococcales</taxon>
        <taxon>Microbacteriaceae</taxon>
        <taxon>Frondihabitans</taxon>
    </lineage>
</organism>
<evidence type="ECO:0000256" key="11">
    <source>
        <dbReference type="SAM" id="Phobius"/>
    </source>
</evidence>
<proteinExistence type="predicted"/>
<dbReference type="Gene3D" id="6.10.340.10">
    <property type="match status" value="1"/>
</dbReference>
<keyword evidence="9" id="KW-0902">Two-component regulatory system</keyword>
<dbReference type="InterPro" id="IPR003661">
    <property type="entry name" value="HisK_dim/P_dom"/>
</dbReference>
<evidence type="ECO:0000256" key="3">
    <source>
        <dbReference type="ARBA" id="ARBA00012438"/>
    </source>
</evidence>
<dbReference type="Proteomes" id="UP001501295">
    <property type="component" value="Unassembled WGS sequence"/>
</dbReference>
<dbReference type="EMBL" id="BAABLM010000004">
    <property type="protein sequence ID" value="GAA4677941.1"/>
    <property type="molecule type" value="Genomic_DNA"/>
</dbReference>
<feature type="domain" description="Histidine kinase" evidence="12">
    <location>
        <begin position="240"/>
        <end position="454"/>
    </location>
</feature>
<evidence type="ECO:0000256" key="4">
    <source>
        <dbReference type="ARBA" id="ARBA00022553"/>
    </source>
</evidence>
<evidence type="ECO:0000256" key="6">
    <source>
        <dbReference type="ARBA" id="ARBA00022692"/>
    </source>
</evidence>
<keyword evidence="15" id="KW-1185">Reference proteome</keyword>
<dbReference type="Pfam" id="PF00512">
    <property type="entry name" value="HisKA"/>
    <property type="match status" value="1"/>
</dbReference>
<dbReference type="InterPro" id="IPR003660">
    <property type="entry name" value="HAMP_dom"/>
</dbReference>
<dbReference type="Pfam" id="PF02518">
    <property type="entry name" value="HATPase_c"/>
    <property type="match status" value="1"/>
</dbReference>
<feature type="transmembrane region" description="Helical" evidence="11">
    <location>
        <begin position="157"/>
        <end position="178"/>
    </location>
</feature>
<dbReference type="Pfam" id="PF00672">
    <property type="entry name" value="HAMP"/>
    <property type="match status" value="1"/>
</dbReference>
<evidence type="ECO:0000256" key="10">
    <source>
        <dbReference type="ARBA" id="ARBA00023136"/>
    </source>
</evidence>
<keyword evidence="10 11" id="KW-0472">Membrane</keyword>
<dbReference type="PROSITE" id="PS50109">
    <property type="entry name" value="HIS_KIN"/>
    <property type="match status" value="1"/>
</dbReference>
<dbReference type="SMART" id="SM00388">
    <property type="entry name" value="HisKA"/>
    <property type="match status" value="1"/>
</dbReference>
<dbReference type="RefSeq" id="WP_345376071.1">
    <property type="nucleotide sequence ID" value="NZ_BAABLM010000004.1"/>
</dbReference>
<dbReference type="CDD" id="cd00082">
    <property type="entry name" value="HisKA"/>
    <property type="match status" value="1"/>
</dbReference>
<evidence type="ECO:0000259" key="13">
    <source>
        <dbReference type="PROSITE" id="PS50885"/>
    </source>
</evidence>
<keyword evidence="5" id="KW-0808">Transferase</keyword>
<dbReference type="CDD" id="cd06225">
    <property type="entry name" value="HAMP"/>
    <property type="match status" value="1"/>
</dbReference>
<keyword evidence="4" id="KW-0597">Phosphoprotein</keyword>
<dbReference type="SMART" id="SM00304">
    <property type="entry name" value="HAMP"/>
    <property type="match status" value="1"/>
</dbReference>
<dbReference type="Gene3D" id="1.10.287.130">
    <property type="match status" value="1"/>
</dbReference>
<protein>
    <recommendedName>
        <fullName evidence="3">histidine kinase</fullName>
        <ecNumber evidence="3">2.7.13.3</ecNumber>
    </recommendedName>
</protein>
<feature type="domain" description="HAMP" evidence="13">
    <location>
        <begin position="179"/>
        <end position="232"/>
    </location>
</feature>
<dbReference type="SUPFAM" id="SSF47384">
    <property type="entry name" value="Homodimeric domain of signal transducing histidine kinase"/>
    <property type="match status" value="1"/>
</dbReference>
<name>A0ABP8W1C3_9MICO</name>
<accession>A0ABP8W1C3</accession>
<feature type="transmembrane region" description="Helical" evidence="11">
    <location>
        <begin position="12"/>
        <end position="36"/>
    </location>
</feature>
<dbReference type="InterPro" id="IPR036890">
    <property type="entry name" value="HATPase_C_sf"/>
</dbReference>
<comment type="catalytic activity">
    <reaction evidence="1">
        <text>ATP + protein L-histidine = ADP + protein N-phospho-L-histidine.</text>
        <dbReference type="EC" id="2.7.13.3"/>
    </reaction>
</comment>
<keyword evidence="7 14" id="KW-0418">Kinase</keyword>
<dbReference type="InterPro" id="IPR005467">
    <property type="entry name" value="His_kinase_dom"/>
</dbReference>
<evidence type="ECO:0000256" key="8">
    <source>
        <dbReference type="ARBA" id="ARBA00022989"/>
    </source>
</evidence>
<dbReference type="CDD" id="cd00075">
    <property type="entry name" value="HATPase"/>
    <property type="match status" value="1"/>
</dbReference>
<dbReference type="PRINTS" id="PR00344">
    <property type="entry name" value="BCTRLSENSOR"/>
</dbReference>
<evidence type="ECO:0000259" key="12">
    <source>
        <dbReference type="PROSITE" id="PS50109"/>
    </source>
</evidence>
<dbReference type="PANTHER" id="PTHR45436:SF5">
    <property type="entry name" value="SENSOR HISTIDINE KINASE TRCS"/>
    <property type="match status" value="1"/>
</dbReference>
<dbReference type="Gene3D" id="3.30.565.10">
    <property type="entry name" value="Histidine kinase-like ATPase, C-terminal domain"/>
    <property type="match status" value="1"/>
</dbReference>
<dbReference type="SUPFAM" id="SSF55874">
    <property type="entry name" value="ATPase domain of HSP90 chaperone/DNA topoisomerase II/histidine kinase"/>
    <property type="match status" value="1"/>
</dbReference>
<dbReference type="EC" id="2.7.13.3" evidence="3"/>
<comment type="subcellular location">
    <subcellularLocation>
        <location evidence="2">Cell membrane</location>
    </subcellularLocation>
</comment>
<evidence type="ECO:0000256" key="1">
    <source>
        <dbReference type="ARBA" id="ARBA00000085"/>
    </source>
</evidence>
<evidence type="ECO:0000313" key="15">
    <source>
        <dbReference type="Proteomes" id="UP001501295"/>
    </source>
</evidence>
<sequence length="454" mass="47653">MRHPREGSLRTRLAGLLAATVASAVLLMAGIAYLVVARQLERGQDVALQREATRIQRLVQAGSEFLASSSDTCRYASEPACTRLISASASPESGDAPLRVKSEAVEVARGRLAVAFFTVRAPGRSVRVVVMPTVPGEAVMVGLPITTVDITLDRIRAVLVVLGAVGVLSSALIGYIVAGVGLRPVRTLAAAIDRVARTRDPRESVAVERDDELGRLARSFSAMLSELAAANAAQQQLVADASHELRTPLTSLRTNFQLLERPDALAAATRIELVRAVDDELRALQSLVGDLIDLAHGDELDGDRVEVDLDVLLEAAVATAGRHWARAAFLLRGAPADGAALVVSGDPERLERLVSVLLDNAGKYSPDGGDVEVQALATDTGIRLVVADRGVGIPVADLPYVFDRFFRSPSARSLPGSGLGLAIADQIVRAHGGSIRAAARPGGGTIVTVDLPGA</sequence>
<dbReference type="SMART" id="SM00387">
    <property type="entry name" value="HATPase_c"/>
    <property type="match status" value="1"/>
</dbReference>
<evidence type="ECO:0000313" key="14">
    <source>
        <dbReference type="EMBL" id="GAA4677941.1"/>
    </source>
</evidence>